<dbReference type="InterPro" id="IPR029069">
    <property type="entry name" value="HotDog_dom_sf"/>
</dbReference>
<dbReference type="RefSeq" id="WP_147851232.1">
    <property type="nucleotide sequence ID" value="NZ_VDUZ01000053.1"/>
</dbReference>
<dbReference type="SUPFAM" id="SSF54637">
    <property type="entry name" value="Thioesterase/thiol ester dehydrase-isomerase"/>
    <property type="match status" value="1"/>
</dbReference>
<organism evidence="2 3">
    <name type="scientific">Vineibacter terrae</name>
    <dbReference type="NCBI Taxonomy" id="2586908"/>
    <lineage>
        <taxon>Bacteria</taxon>
        <taxon>Pseudomonadati</taxon>
        <taxon>Pseudomonadota</taxon>
        <taxon>Alphaproteobacteria</taxon>
        <taxon>Hyphomicrobiales</taxon>
        <taxon>Vineibacter</taxon>
    </lineage>
</organism>
<reference evidence="2 3" key="1">
    <citation type="submission" date="2019-06" db="EMBL/GenBank/DDBJ databases">
        <title>New taxonomy in bacterial strain CC-CFT640, isolated from vineyard.</title>
        <authorList>
            <person name="Lin S.-Y."/>
            <person name="Tsai C.-F."/>
            <person name="Young C.-C."/>
        </authorList>
    </citation>
    <scope>NUCLEOTIDE SEQUENCE [LARGE SCALE GENOMIC DNA]</scope>
    <source>
        <strain evidence="2 3">CC-CFT640</strain>
    </source>
</reference>
<dbReference type="CDD" id="cd03454">
    <property type="entry name" value="YdeM"/>
    <property type="match status" value="1"/>
</dbReference>
<comment type="caution">
    <text evidence="2">The sequence shown here is derived from an EMBL/GenBank/DDBJ whole genome shotgun (WGS) entry which is preliminary data.</text>
</comment>
<dbReference type="Gene3D" id="3.10.129.10">
    <property type="entry name" value="Hotdog Thioesterase"/>
    <property type="match status" value="1"/>
</dbReference>
<evidence type="ECO:0000313" key="2">
    <source>
        <dbReference type="EMBL" id="TXL70786.1"/>
    </source>
</evidence>
<sequence>MPGPLRYWEDYEVGADYALGRRTVSEAEIIGFATQFDPQFFHVDPEAAKRSMFGGLIASGWHTCSIMMRMLVDNYLNPETSLGSPGVDGIRWLKPVRPGDTLTGTMRILEKRESRSKPDIGIVINEASLQNQQGEVVATIRATNLIRRRAGAA</sequence>
<dbReference type="PANTHER" id="PTHR43664">
    <property type="entry name" value="MONOAMINE OXIDASE-RELATED"/>
    <property type="match status" value="1"/>
</dbReference>
<evidence type="ECO:0000313" key="3">
    <source>
        <dbReference type="Proteomes" id="UP000321638"/>
    </source>
</evidence>
<dbReference type="EMBL" id="VDUZ01000053">
    <property type="protein sequence ID" value="TXL70786.1"/>
    <property type="molecule type" value="Genomic_DNA"/>
</dbReference>
<dbReference type="Proteomes" id="UP000321638">
    <property type="component" value="Unassembled WGS sequence"/>
</dbReference>
<dbReference type="InterPro" id="IPR052342">
    <property type="entry name" value="MCH/BMMD"/>
</dbReference>
<evidence type="ECO:0000259" key="1">
    <source>
        <dbReference type="Pfam" id="PF01575"/>
    </source>
</evidence>
<accession>A0A5C8PB49</accession>
<proteinExistence type="predicted"/>
<keyword evidence="3" id="KW-1185">Reference proteome</keyword>
<dbReference type="InterPro" id="IPR002539">
    <property type="entry name" value="MaoC-like_dom"/>
</dbReference>
<dbReference type="AlphaFoldDB" id="A0A5C8PB49"/>
<dbReference type="PANTHER" id="PTHR43664:SF1">
    <property type="entry name" value="BETA-METHYLMALYL-COA DEHYDRATASE"/>
    <property type="match status" value="1"/>
</dbReference>
<protein>
    <submittedName>
        <fullName evidence="2">MaoC family dehydratase</fullName>
    </submittedName>
</protein>
<name>A0A5C8PB49_9HYPH</name>
<dbReference type="OrthoDB" id="9797938at2"/>
<dbReference type="Pfam" id="PF01575">
    <property type="entry name" value="MaoC_dehydratas"/>
    <property type="match status" value="1"/>
</dbReference>
<gene>
    <name evidence="2" type="ORF">FHP25_32805</name>
</gene>
<feature type="domain" description="MaoC-like" evidence="1">
    <location>
        <begin position="21"/>
        <end position="117"/>
    </location>
</feature>